<organism evidence="1 2">
    <name type="scientific">Brassica napus</name>
    <name type="common">Rape</name>
    <dbReference type="NCBI Taxonomy" id="3708"/>
    <lineage>
        <taxon>Eukaryota</taxon>
        <taxon>Viridiplantae</taxon>
        <taxon>Streptophyta</taxon>
        <taxon>Embryophyta</taxon>
        <taxon>Tracheophyta</taxon>
        <taxon>Spermatophyta</taxon>
        <taxon>Magnoliopsida</taxon>
        <taxon>eudicotyledons</taxon>
        <taxon>Gunneridae</taxon>
        <taxon>Pentapetalae</taxon>
        <taxon>rosids</taxon>
        <taxon>malvids</taxon>
        <taxon>Brassicales</taxon>
        <taxon>Brassicaceae</taxon>
        <taxon>Brassiceae</taxon>
        <taxon>Brassica</taxon>
    </lineage>
</organism>
<sequence length="347" mass="39397">MEKVYEELDEVKAANEKLRGDFRAKTELLENLKKVQNKQLIEIQEARSVIEKQGYAFRNSLRSDFVNCNHVAALPSGVSSGFDSFFSAQGQFIGDSQATTKFQVMGSVLAIKHITHIFPEREYMIGQLMSLGEEREKRRSRYVGAAIREKLFLLAAEQTRNNMESNNEVYAMLEGKNLILHGVAAANFFTQFSPWSSSLLNVFFHSQTGLVRNIYFPFDIESDTAISVAREMVEELEMDDRDVTKIANMIDGEIASLVPDWRSGLGFESSFCNCTSNRSAIDFNVRQCCTNMCGEKHGRFEEITLGLHNFGKALYSHGKMTFLLSFVNMCRIFYSNVDKPRNITVII</sequence>
<dbReference type="EMBL" id="JAGKQM010000005">
    <property type="protein sequence ID" value="KAH0925393.1"/>
    <property type="molecule type" value="Genomic_DNA"/>
</dbReference>
<dbReference type="InterPro" id="IPR040262">
    <property type="entry name" value="At4g38062-like"/>
</dbReference>
<dbReference type="Proteomes" id="UP000824890">
    <property type="component" value="Unassembled WGS sequence"/>
</dbReference>
<evidence type="ECO:0000313" key="2">
    <source>
        <dbReference type="Proteomes" id="UP000824890"/>
    </source>
</evidence>
<protein>
    <recommendedName>
        <fullName evidence="3">Non-specific serine/threonine protein kinase</fullName>
    </recommendedName>
</protein>
<proteinExistence type="predicted"/>
<reference evidence="1 2" key="1">
    <citation type="submission" date="2021-05" db="EMBL/GenBank/DDBJ databases">
        <title>Genome Assembly of Synthetic Allotetraploid Brassica napus Reveals Homoeologous Exchanges between Subgenomes.</title>
        <authorList>
            <person name="Davis J.T."/>
        </authorList>
    </citation>
    <scope>NUCLEOTIDE SEQUENCE [LARGE SCALE GENOMIC DNA]</scope>
    <source>
        <strain evidence="2">cv. Da-Ae</strain>
        <tissue evidence="1">Seedling</tissue>
    </source>
</reference>
<dbReference type="Gene3D" id="3.10.20.90">
    <property type="entry name" value="Phosphatidylinositol 3-kinase Catalytic Subunit, Chain A, domain 1"/>
    <property type="match status" value="1"/>
</dbReference>
<keyword evidence="2" id="KW-1185">Reference proteome</keyword>
<dbReference type="PANTHER" id="PTHR45287">
    <property type="entry name" value="OS03G0691500 PROTEIN"/>
    <property type="match status" value="1"/>
</dbReference>
<name>A0ABQ8D7Q3_BRANA</name>
<dbReference type="PANTHER" id="PTHR45287:SF4">
    <property type="entry name" value="OS03G0691500 PROTEIN"/>
    <property type="match status" value="1"/>
</dbReference>
<evidence type="ECO:0000313" key="1">
    <source>
        <dbReference type="EMBL" id="KAH0925393.1"/>
    </source>
</evidence>
<accession>A0ABQ8D7Q3</accession>
<gene>
    <name evidence="1" type="ORF">HID58_017649</name>
</gene>
<comment type="caution">
    <text evidence="1">The sequence shown here is derived from an EMBL/GenBank/DDBJ whole genome shotgun (WGS) entry which is preliminary data.</text>
</comment>
<evidence type="ECO:0008006" key="3">
    <source>
        <dbReference type="Google" id="ProtNLM"/>
    </source>
</evidence>